<dbReference type="PROSITE" id="PS00843">
    <property type="entry name" value="DALA_DALA_LIGASE_1"/>
    <property type="match status" value="1"/>
</dbReference>
<sequence>MKKILVLFGGCSPEYVVSLQSAYSVLRHMDRERYRPIPVGITQAGDWFLYTGKWEAIPAGAWQERHCLPAAVSPNRRDHGLLVWRRGGMEIIPLDGAFPVLHGKNGEDGTVQGLLELAGIPVVGCGTLASALCMDKVRAHQLVQAAGVEIPRSLVFDRKTSEQERMDGAASLGYPLFVKPLRAGSSFGISKVMSSDQLQGAWKSALKYDETMILEEAVPGFEVGCAVLGNKTLTIGEVDEVELSHGFFDYTEKYSLRTSAIHVPARVTKEQAALVKAAAATVYRALGCRGFARVDFFLTPSGNLVFNEVNTIPGLTAHSRFPKMLEAAGIPLEDAVTQAIEEALEP</sequence>
<dbReference type="NCBIfam" id="NF002378">
    <property type="entry name" value="PRK01372.1"/>
    <property type="match status" value="1"/>
</dbReference>
<dbReference type="NCBIfam" id="NF000091">
    <property type="entry name" value="D_ala_D_ser_VanG"/>
    <property type="match status" value="1"/>
</dbReference>
<dbReference type="PANTHER" id="PTHR23132">
    <property type="entry name" value="D-ALANINE--D-ALANINE LIGASE"/>
    <property type="match status" value="1"/>
</dbReference>
<evidence type="ECO:0000256" key="14">
    <source>
        <dbReference type="PIRSR" id="PIRSR039102-2"/>
    </source>
</evidence>
<evidence type="ECO:0000256" key="13">
    <source>
        <dbReference type="PIRSR" id="PIRSR039102-1"/>
    </source>
</evidence>
<evidence type="ECO:0000256" key="10">
    <source>
        <dbReference type="ARBA" id="ARBA00023211"/>
    </source>
</evidence>
<organism evidence="18 19">
    <name type="scientific">Candidatus Acutalibacter ornithocaccae</name>
    <dbReference type="NCBI Taxonomy" id="2838416"/>
    <lineage>
        <taxon>Bacteria</taxon>
        <taxon>Bacillati</taxon>
        <taxon>Bacillota</taxon>
        <taxon>Clostridia</taxon>
        <taxon>Eubacteriales</taxon>
        <taxon>Acutalibacteraceae</taxon>
        <taxon>Acutalibacter</taxon>
    </lineage>
</organism>
<feature type="active site" evidence="13">
    <location>
        <position position="14"/>
    </location>
</feature>
<feature type="binding site" evidence="14">
    <location>
        <begin position="177"/>
        <end position="179"/>
    </location>
    <ligand>
        <name>ATP</name>
        <dbReference type="ChEBI" id="CHEBI:30616"/>
    </ligand>
</feature>
<dbReference type="Gene3D" id="3.30.470.20">
    <property type="entry name" value="ATP-grasp fold, B domain"/>
    <property type="match status" value="1"/>
</dbReference>
<reference evidence="18" key="1">
    <citation type="journal article" date="2021" name="PeerJ">
        <title>Extensive microbial diversity within the chicken gut microbiome revealed by metagenomics and culture.</title>
        <authorList>
            <person name="Gilroy R."/>
            <person name="Ravi A."/>
            <person name="Getino M."/>
            <person name="Pursley I."/>
            <person name="Horton D.L."/>
            <person name="Alikhan N.F."/>
            <person name="Baker D."/>
            <person name="Gharbi K."/>
            <person name="Hall N."/>
            <person name="Watson M."/>
            <person name="Adriaenssens E.M."/>
            <person name="Foster-Nyarko E."/>
            <person name="Jarju S."/>
            <person name="Secka A."/>
            <person name="Antonio M."/>
            <person name="Oren A."/>
            <person name="Chaudhuri R.R."/>
            <person name="La Ragione R."/>
            <person name="Hildebrand F."/>
            <person name="Pallen M.J."/>
        </authorList>
    </citation>
    <scope>NUCLEOTIDE SEQUENCE</scope>
    <source>
        <strain evidence="18">ChiBcolR8-3208</strain>
    </source>
</reference>
<evidence type="ECO:0000256" key="12">
    <source>
        <dbReference type="HAMAP-Rule" id="MF_00047"/>
    </source>
</evidence>
<dbReference type="PANTHER" id="PTHR23132:SF25">
    <property type="entry name" value="D-ALANINE--D-ALANINE LIGASE A"/>
    <property type="match status" value="1"/>
</dbReference>
<comment type="function">
    <text evidence="12">Cell wall formation.</text>
</comment>
<feature type="binding site" evidence="15">
    <location>
        <position position="308"/>
    </location>
    <ligand>
        <name>Mg(2+)</name>
        <dbReference type="ChEBI" id="CHEBI:18420"/>
        <label>1</label>
    </ligand>
</feature>
<dbReference type="GO" id="GO:0009252">
    <property type="term" value="P:peptidoglycan biosynthetic process"/>
    <property type="evidence" value="ECO:0007669"/>
    <property type="project" value="UniProtKB-UniRule"/>
</dbReference>
<comment type="cofactor">
    <cofactor evidence="15">
        <name>Mg(2+)</name>
        <dbReference type="ChEBI" id="CHEBI:18420"/>
    </cofactor>
    <cofactor evidence="15">
        <name>Mn(2+)</name>
        <dbReference type="ChEBI" id="CHEBI:29035"/>
    </cofactor>
    <text evidence="15">Binds 2 magnesium or manganese ions per subunit.</text>
</comment>
<feature type="active site" evidence="13">
    <location>
        <position position="185"/>
    </location>
</feature>
<keyword evidence="12" id="KW-0963">Cytoplasm</keyword>
<evidence type="ECO:0000313" key="18">
    <source>
        <dbReference type="EMBL" id="HJB38604.1"/>
    </source>
</evidence>
<keyword evidence="5 14" id="KW-0547">Nucleotide-binding</keyword>
<dbReference type="Pfam" id="PF01820">
    <property type="entry name" value="Dala_Dala_lig_N"/>
    <property type="match status" value="1"/>
</dbReference>
<dbReference type="EC" id="6.3.2.4" evidence="12"/>
<evidence type="ECO:0000256" key="4">
    <source>
        <dbReference type="ARBA" id="ARBA00022723"/>
    </source>
</evidence>
<feature type="binding site" evidence="14">
    <location>
        <begin position="307"/>
        <end position="308"/>
    </location>
    <ligand>
        <name>ATP</name>
        <dbReference type="ChEBI" id="CHEBI:30616"/>
    </ligand>
</feature>
<evidence type="ECO:0000256" key="7">
    <source>
        <dbReference type="ARBA" id="ARBA00022842"/>
    </source>
</evidence>
<proteinExistence type="inferred from homology"/>
<feature type="binding site" evidence="14">
    <location>
        <begin position="215"/>
        <end position="222"/>
    </location>
    <ligand>
        <name>ATP</name>
        <dbReference type="ChEBI" id="CHEBI:30616"/>
    </ligand>
</feature>
<evidence type="ECO:0000256" key="16">
    <source>
        <dbReference type="PROSITE-ProRule" id="PRU00409"/>
    </source>
</evidence>
<evidence type="ECO:0000259" key="17">
    <source>
        <dbReference type="PROSITE" id="PS50975"/>
    </source>
</evidence>
<keyword evidence="10 15" id="KW-0464">Manganese</keyword>
<keyword evidence="4 15" id="KW-0479">Metal-binding</keyword>
<keyword evidence="11 12" id="KW-0961">Cell wall biogenesis/degradation</keyword>
<evidence type="ECO:0000256" key="9">
    <source>
        <dbReference type="ARBA" id="ARBA00022984"/>
    </source>
</evidence>
<feature type="active site" evidence="13">
    <location>
        <position position="319"/>
    </location>
</feature>
<evidence type="ECO:0000256" key="6">
    <source>
        <dbReference type="ARBA" id="ARBA00022840"/>
    </source>
</evidence>
<dbReference type="Gene3D" id="3.40.50.20">
    <property type="match status" value="1"/>
</dbReference>
<dbReference type="FunFam" id="3.30.470.20:FF:000008">
    <property type="entry name" value="D-alanine--D-alanine ligase"/>
    <property type="match status" value="1"/>
</dbReference>
<evidence type="ECO:0000256" key="2">
    <source>
        <dbReference type="ARBA" id="ARBA00010871"/>
    </source>
</evidence>
<dbReference type="NCBIfam" id="NF002528">
    <property type="entry name" value="PRK01966.1-4"/>
    <property type="match status" value="1"/>
</dbReference>
<reference evidence="18" key="2">
    <citation type="submission" date="2021-04" db="EMBL/GenBank/DDBJ databases">
        <authorList>
            <person name="Gilroy R."/>
        </authorList>
    </citation>
    <scope>NUCLEOTIDE SEQUENCE</scope>
    <source>
        <strain evidence="18">ChiBcolR8-3208</strain>
    </source>
</reference>
<dbReference type="PROSITE" id="PS00844">
    <property type="entry name" value="DALA_DALA_LIGASE_2"/>
    <property type="match status" value="1"/>
</dbReference>
<dbReference type="GO" id="GO:0005524">
    <property type="term" value="F:ATP binding"/>
    <property type="evidence" value="ECO:0007669"/>
    <property type="project" value="UniProtKB-UniRule"/>
</dbReference>
<feature type="binding site" evidence="15">
    <location>
        <position position="310"/>
    </location>
    <ligand>
        <name>Mg(2+)</name>
        <dbReference type="ChEBI" id="CHEBI:18420"/>
        <label>2</label>
    </ligand>
</feature>
<dbReference type="SUPFAM" id="SSF52440">
    <property type="entry name" value="PreATP-grasp domain"/>
    <property type="match status" value="1"/>
</dbReference>
<dbReference type="GO" id="GO:0008360">
    <property type="term" value="P:regulation of cell shape"/>
    <property type="evidence" value="ECO:0007669"/>
    <property type="project" value="UniProtKB-KW"/>
</dbReference>
<dbReference type="InterPro" id="IPR013815">
    <property type="entry name" value="ATP_grasp_subdomain_1"/>
</dbReference>
<keyword evidence="8 12" id="KW-0133">Cell shape</keyword>
<accession>A0A9D2M0I1</accession>
<evidence type="ECO:0000256" key="15">
    <source>
        <dbReference type="PIRSR" id="PIRSR039102-3"/>
    </source>
</evidence>
<evidence type="ECO:0000256" key="3">
    <source>
        <dbReference type="ARBA" id="ARBA00022598"/>
    </source>
</evidence>
<keyword evidence="7 15" id="KW-0460">Magnesium</keyword>
<dbReference type="GO" id="GO:0046872">
    <property type="term" value="F:metal ion binding"/>
    <property type="evidence" value="ECO:0007669"/>
    <property type="project" value="UniProtKB-KW"/>
</dbReference>
<dbReference type="GO" id="GO:0008716">
    <property type="term" value="F:D-alanine-D-alanine ligase activity"/>
    <property type="evidence" value="ECO:0007669"/>
    <property type="project" value="UniProtKB-UniRule"/>
</dbReference>
<dbReference type="InterPro" id="IPR005905">
    <property type="entry name" value="D_ala_D_ala"/>
</dbReference>
<dbReference type="NCBIfam" id="TIGR01205">
    <property type="entry name" value="D_ala_D_alaTIGR"/>
    <property type="match status" value="1"/>
</dbReference>
<dbReference type="InterPro" id="IPR016185">
    <property type="entry name" value="PreATP-grasp_dom_sf"/>
</dbReference>
<name>A0A9D2M0I1_9FIRM</name>
<dbReference type="HAMAP" id="MF_00047">
    <property type="entry name" value="Dala_Dala_lig"/>
    <property type="match status" value="1"/>
</dbReference>
<feature type="binding site" evidence="15">
    <location>
        <position position="295"/>
    </location>
    <ligand>
        <name>Mg(2+)</name>
        <dbReference type="ChEBI" id="CHEBI:18420"/>
        <label>1</label>
    </ligand>
</feature>
<dbReference type="GO" id="GO:0071555">
    <property type="term" value="P:cell wall organization"/>
    <property type="evidence" value="ECO:0007669"/>
    <property type="project" value="UniProtKB-KW"/>
</dbReference>
<gene>
    <name evidence="18" type="primary">vanG</name>
    <name evidence="12" type="synonym">ddl</name>
    <name evidence="18" type="ORF">H9942_11165</name>
</gene>
<dbReference type="EMBL" id="DWXZ01000238">
    <property type="protein sequence ID" value="HJB38604.1"/>
    <property type="molecule type" value="Genomic_DNA"/>
</dbReference>
<comment type="caution">
    <text evidence="18">The sequence shown here is derived from an EMBL/GenBank/DDBJ whole genome shotgun (WGS) entry which is preliminary data.</text>
</comment>
<dbReference type="SUPFAM" id="SSF56059">
    <property type="entry name" value="Glutathione synthetase ATP-binding domain-like"/>
    <property type="match status" value="1"/>
</dbReference>
<dbReference type="GO" id="GO:0005829">
    <property type="term" value="C:cytosol"/>
    <property type="evidence" value="ECO:0007669"/>
    <property type="project" value="TreeGrafter"/>
</dbReference>
<feature type="binding site" evidence="15">
    <location>
        <position position="308"/>
    </location>
    <ligand>
        <name>Mg(2+)</name>
        <dbReference type="ChEBI" id="CHEBI:18420"/>
        <label>2</label>
    </ligand>
</feature>
<dbReference type="InterPro" id="IPR011127">
    <property type="entry name" value="Dala_Dala_lig_N"/>
</dbReference>
<dbReference type="Pfam" id="PF07478">
    <property type="entry name" value="Dala_Dala_lig_C"/>
    <property type="match status" value="1"/>
</dbReference>
<comment type="subcellular location">
    <subcellularLocation>
        <location evidence="12">Cytoplasm</location>
    </subcellularLocation>
</comment>
<dbReference type="InterPro" id="IPR011761">
    <property type="entry name" value="ATP-grasp"/>
</dbReference>
<evidence type="ECO:0000256" key="5">
    <source>
        <dbReference type="ARBA" id="ARBA00022741"/>
    </source>
</evidence>
<dbReference type="InterPro" id="IPR000291">
    <property type="entry name" value="D-Ala_lig_Van_CS"/>
</dbReference>
<keyword evidence="9 12" id="KW-0573">Peptidoglycan synthesis</keyword>
<keyword evidence="3 12" id="KW-0436">Ligase</keyword>
<evidence type="ECO:0000313" key="19">
    <source>
        <dbReference type="Proteomes" id="UP000824214"/>
    </source>
</evidence>
<comment type="similarity">
    <text evidence="2 12">Belongs to the D-alanine--D-alanine ligase family.</text>
</comment>
<protein>
    <recommendedName>
        <fullName evidence="12">D-alanine--D-alanine ligase</fullName>
        <ecNumber evidence="12">6.3.2.4</ecNumber>
    </recommendedName>
    <alternativeName>
        <fullName evidence="12">D-Ala-D-Ala ligase</fullName>
    </alternativeName>
    <alternativeName>
        <fullName evidence="12">D-alanylalanine synthetase</fullName>
    </alternativeName>
</protein>
<evidence type="ECO:0000256" key="8">
    <source>
        <dbReference type="ARBA" id="ARBA00022960"/>
    </source>
</evidence>
<comment type="catalytic activity">
    <reaction evidence="12">
        <text>2 D-alanine + ATP = D-alanyl-D-alanine + ADP + phosphate + H(+)</text>
        <dbReference type="Rhea" id="RHEA:11224"/>
        <dbReference type="ChEBI" id="CHEBI:15378"/>
        <dbReference type="ChEBI" id="CHEBI:30616"/>
        <dbReference type="ChEBI" id="CHEBI:43474"/>
        <dbReference type="ChEBI" id="CHEBI:57416"/>
        <dbReference type="ChEBI" id="CHEBI:57822"/>
        <dbReference type="ChEBI" id="CHEBI:456216"/>
        <dbReference type="EC" id="6.3.2.4"/>
    </reaction>
</comment>
<keyword evidence="6 16" id="KW-0067">ATP-binding</keyword>
<comment type="cofactor">
    <cofactor evidence="1">
        <name>Mn(2+)</name>
        <dbReference type="ChEBI" id="CHEBI:29035"/>
    </cofactor>
</comment>
<dbReference type="Proteomes" id="UP000824214">
    <property type="component" value="Unassembled WGS sequence"/>
</dbReference>
<evidence type="ECO:0000256" key="11">
    <source>
        <dbReference type="ARBA" id="ARBA00023316"/>
    </source>
</evidence>
<feature type="binding site" evidence="14">
    <location>
        <begin position="185"/>
        <end position="186"/>
    </location>
    <ligand>
        <name>ATP</name>
        <dbReference type="ChEBI" id="CHEBI:30616"/>
    </ligand>
</feature>
<dbReference type="PIRSF" id="PIRSF039102">
    <property type="entry name" value="Ddl/VanB"/>
    <property type="match status" value="1"/>
</dbReference>
<comment type="pathway">
    <text evidence="12">Cell wall biogenesis; peptidoglycan biosynthesis.</text>
</comment>
<feature type="domain" description="ATP-grasp" evidence="17">
    <location>
        <begin position="140"/>
        <end position="341"/>
    </location>
</feature>
<feature type="binding site" evidence="14">
    <location>
        <position position="136"/>
    </location>
    <ligand>
        <name>ATP</name>
        <dbReference type="ChEBI" id="CHEBI:30616"/>
    </ligand>
</feature>
<dbReference type="AlphaFoldDB" id="A0A9D2M0I1"/>
<dbReference type="Gene3D" id="3.30.1490.20">
    <property type="entry name" value="ATP-grasp fold, A domain"/>
    <property type="match status" value="1"/>
</dbReference>
<evidence type="ECO:0000256" key="1">
    <source>
        <dbReference type="ARBA" id="ARBA00001936"/>
    </source>
</evidence>
<dbReference type="InterPro" id="IPR011095">
    <property type="entry name" value="Dala_Dala_lig_C"/>
</dbReference>
<dbReference type="PROSITE" id="PS50975">
    <property type="entry name" value="ATP_GRASP"/>
    <property type="match status" value="1"/>
</dbReference>